<name>A0A514DJH2_9CAUD</name>
<organism evidence="1 2">
    <name type="scientific">Corynebacterium phage StAB</name>
    <dbReference type="NCBI Taxonomy" id="2591204"/>
    <lineage>
        <taxon>Viruses</taxon>
        <taxon>Duplodnaviria</taxon>
        <taxon>Heunggongvirae</taxon>
        <taxon>Uroviricota</taxon>
        <taxon>Caudoviricetes</taxon>
        <taxon>Samwavirus</taxon>
        <taxon>Samwavirus StAB</taxon>
    </lineage>
</organism>
<evidence type="ECO:0000313" key="2">
    <source>
        <dbReference type="Proteomes" id="UP000317877"/>
    </source>
</evidence>
<keyword evidence="2" id="KW-1185">Reference proteome</keyword>
<gene>
    <name evidence="1" type="primary">59</name>
    <name evidence="1" type="ORF">SEA_STAB_59</name>
</gene>
<protein>
    <submittedName>
        <fullName evidence="1">Uncharacterized protein</fullName>
    </submittedName>
</protein>
<accession>A0A514DJH2</accession>
<dbReference type="RefSeq" id="YP_009848005.1">
    <property type="nucleotide sequence ID" value="NC_048780.1"/>
</dbReference>
<dbReference type="GeneID" id="55618405"/>
<dbReference type="EMBL" id="MK937613">
    <property type="protein sequence ID" value="QDH93770.1"/>
    <property type="molecule type" value="Genomic_DNA"/>
</dbReference>
<sequence length="77" mass="8457">MTPQIIRTRDELEALDPDTLVAIPRDYGDCDRPRLAGWVRTFYPLGESSPVFPAVVVATGDQVRAARQTLEAADAVD</sequence>
<evidence type="ECO:0000313" key="1">
    <source>
        <dbReference type="EMBL" id="QDH93770.1"/>
    </source>
</evidence>
<dbReference type="KEGG" id="vg:55618405"/>
<reference evidence="1 2" key="1">
    <citation type="submission" date="2019-05" db="EMBL/GenBank/DDBJ databases">
        <authorList>
            <person name="Akhtar B.I."/>
            <person name="Arnold A.M."/>
            <person name="Bradley E.T."/>
            <person name="Brothers B.H."/>
            <person name="Butler T.D."/>
            <person name="Camp E.M."/>
            <person name="Carlisle A.C."/>
            <person name="Causey C.L."/>
            <person name="Cole L.M."/>
            <person name="Cordle B.A."/>
            <person name="Council J.C."/>
            <person name="Cranford T.B."/>
            <person name="Davidson A.L."/>
            <person name="Davis T.J."/>
            <person name="DeJohn S.M."/>
            <person name="Dobson M.N."/>
            <person name="Draughn A.N."/>
            <person name="Duncan A."/>
            <person name="Flippo K.C."/>
            <person name="Gentry B.L."/>
            <person name="Temple D.K."/>
            <person name="Claughton R."/>
            <person name="Riley T."/>
            <person name="Yancie K."/>
            <person name="Brown C."/>
            <person name="Monti D.L."/>
            <person name="Garlena R.A."/>
            <person name="Russell D.A."/>
            <person name="Pope W.H."/>
            <person name="Jacobs-Sera D."/>
            <person name="Hatfull G.F."/>
        </authorList>
    </citation>
    <scope>NUCLEOTIDE SEQUENCE [LARGE SCALE GENOMIC DNA]</scope>
</reference>
<proteinExistence type="predicted"/>
<dbReference type="Proteomes" id="UP000317877">
    <property type="component" value="Segment"/>
</dbReference>